<dbReference type="Proteomes" id="UP000449209">
    <property type="component" value="Unassembled WGS sequence"/>
</dbReference>
<dbReference type="AlphaFoldDB" id="A0A6N9I375"/>
<feature type="transmembrane region" description="Helical" evidence="1">
    <location>
        <begin position="87"/>
        <end position="106"/>
    </location>
</feature>
<sequence>MDRNKAIEYFKMINGRNPTEQELDKLLYSIPNDGKSASTKKIDQNDKINKREVRLIKITIAVTILVNIFALYHLLKLELRPELNLHGFYVGLSAFGFLIVLIWLFSWRLKLNSKKGRLNIHSAVVPYVSFIAAAGIAVFGVTLTFTILSSHSIYTINVINRRISEGKKLQSLYFDGQYDKVINKNLKKAEKATNYMGEVKNRQNNDLKTGKMLNDGLSDSSDISGMNGTAEKFRSYDFRGTLSKKYLNQLNSRVENLYNFAFQVNLFTEKLDKFGTTGDEQPLSNFFDLNTALKVINSKNYTGQVTTNELETDGFLN</sequence>
<feature type="transmembrane region" description="Helical" evidence="1">
    <location>
        <begin position="127"/>
        <end position="148"/>
    </location>
</feature>
<organism evidence="2 3">
    <name type="scientific">Furfurilactobacillus milii</name>
    <dbReference type="NCBI Taxonomy" id="2888272"/>
    <lineage>
        <taxon>Bacteria</taxon>
        <taxon>Bacillati</taxon>
        <taxon>Bacillota</taxon>
        <taxon>Bacilli</taxon>
        <taxon>Lactobacillales</taxon>
        <taxon>Lactobacillaceae</taxon>
        <taxon>Furfurilactobacillus</taxon>
    </lineage>
</organism>
<keyword evidence="1" id="KW-0812">Transmembrane</keyword>
<proteinExistence type="predicted"/>
<dbReference type="RefSeq" id="WP_161003670.1">
    <property type="nucleotide sequence ID" value="NZ_WEZQ01000011.1"/>
</dbReference>
<keyword evidence="1" id="KW-1133">Transmembrane helix</keyword>
<evidence type="ECO:0000313" key="2">
    <source>
        <dbReference type="EMBL" id="MYV17257.1"/>
    </source>
</evidence>
<evidence type="ECO:0000313" key="3">
    <source>
        <dbReference type="Proteomes" id="UP000449209"/>
    </source>
</evidence>
<comment type="caution">
    <text evidence="2">The sequence shown here is derived from an EMBL/GenBank/DDBJ whole genome shotgun (WGS) entry which is preliminary data.</text>
</comment>
<gene>
    <name evidence="2" type="ORF">GB993_07040</name>
</gene>
<keyword evidence="1" id="KW-0472">Membrane</keyword>
<protein>
    <submittedName>
        <fullName evidence="2">Uncharacterized protein</fullName>
    </submittedName>
</protein>
<dbReference type="OrthoDB" id="10012311at2"/>
<evidence type="ECO:0000256" key="1">
    <source>
        <dbReference type="SAM" id="Phobius"/>
    </source>
</evidence>
<reference evidence="2 3" key="1">
    <citation type="journal article" date="2019" name="Appl. Environ. Microbiol.">
        <title>Genetic determinants of hydroxycinnamic acid metabolism in heterofermentative lactobacilli.</title>
        <authorList>
            <person name="Gaur G."/>
            <person name="Oh J.H."/>
            <person name="Filannino P."/>
            <person name="Gobbetti M."/>
            <person name="van Pijkeren J.P."/>
            <person name="Ganzle M.G."/>
        </authorList>
    </citation>
    <scope>NUCLEOTIDE SEQUENCE [LARGE SCALE GENOMIC DNA]</scope>
    <source>
        <strain evidence="2 3">C5</strain>
    </source>
</reference>
<name>A0A6N9I375_9LACO</name>
<feature type="transmembrane region" description="Helical" evidence="1">
    <location>
        <begin position="55"/>
        <end position="75"/>
    </location>
</feature>
<dbReference type="EMBL" id="WEZQ01000011">
    <property type="protein sequence ID" value="MYV17257.1"/>
    <property type="molecule type" value="Genomic_DNA"/>
</dbReference>
<accession>A0A6N9I375</accession>